<dbReference type="STRING" id="930991.A0A0D0DRH9"/>
<dbReference type="HOGENOM" id="CLU_3019969_0_0_1"/>
<feature type="non-terminal residue" evidence="1">
    <location>
        <position position="56"/>
    </location>
</feature>
<dbReference type="EMBL" id="KN825641">
    <property type="protein sequence ID" value="KIK82320.1"/>
    <property type="molecule type" value="Genomic_DNA"/>
</dbReference>
<dbReference type="InParanoid" id="A0A0D0DRH9"/>
<accession>A0A0D0DRH9</accession>
<gene>
    <name evidence="1" type="ORF">PAXRUDRAFT_77486</name>
</gene>
<evidence type="ECO:0000313" key="1">
    <source>
        <dbReference type="EMBL" id="KIK82320.1"/>
    </source>
</evidence>
<evidence type="ECO:0000313" key="2">
    <source>
        <dbReference type="Proteomes" id="UP000054538"/>
    </source>
</evidence>
<sequence length="56" mass="6176">LKLVENFGPGVHFFGHGLDSDIDAFEAMLAQYSRTNESSPLVLALFTECPPNPLLR</sequence>
<dbReference type="Proteomes" id="UP000054538">
    <property type="component" value="Unassembled WGS sequence"/>
</dbReference>
<name>A0A0D0DRH9_9AGAM</name>
<feature type="non-terminal residue" evidence="1">
    <location>
        <position position="1"/>
    </location>
</feature>
<organism evidence="1 2">
    <name type="scientific">Paxillus rubicundulus Ve08.2h10</name>
    <dbReference type="NCBI Taxonomy" id="930991"/>
    <lineage>
        <taxon>Eukaryota</taxon>
        <taxon>Fungi</taxon>
        <taxon>Dikarya</taxon>
        <taxon>Basidiomycota</taxon>
        <taxon>Agaricomycotina</taxon>
        <taxon>Agaricomycetes</taxon>
        <taxon>Agaricomycetidae</taxon>
        <taxon>Boletales</taxon>
        <taxon>Paxilineae</taxon>
        <taxon>Paxillaceae</taxon>
        <taxon>Paxillus</taxon>
    </lineage>
</organism>
<reference evidence="1 2" key="1">
    <citation type="submission" date="2014-04" db="EMBL/GenBank/DDBJ databases">
        <authorList>
            <consortium name="DOE Joint Genome Institute"/>
            <person name="Kuo A."/>
            <person name="Kohler A."/>
            <person name="Jargeat P."/>
            <person name="Nagy L.G."/>
            <person name="Floudas D."/>
            <person name="Copeland A."/>
            <person name="Barry K.W."/>
            <person name="Cichocki N."/>
            <person name="Veneault-Fourrey C."/>
            <person name="LaButti K."/>
            <person name="Lindquist E.A."/>
            <person name="Lipzen A."/>
            <person name="Lundell T."/>
            <person name="Morin E."/>
            <person name="Murat C."/>
            <person name="Sun H."/>
            <person name="Tunlid A."/>
            <person name="Henrissat B."/>
            <person name="Grigoriev I.V."/>
            <person name="Hibbett D.S."/>
            <person name="Martin F."/>
            <person name="Nordberg H.P."/>
            <person name="Cantor M.N."/>
            <person name="Hua S.X."/>
        </authorList>
    </citation>
    <scope>NUCLEOTIDE SEQUENCE [LARGE SCALE GENOMIC DNA]</scope>
    <source>
        <strain evidence="1 2">Ve08.2h10</strain>
    </source>
</reference>
<proteinExistence type="predicted"/>
<protein>
    <submittedName>
        <fullName evidence="1">Uncharacterized protein</fullName>
    </submittedName>
</protein>
<reference evidence="2" key="2">
    <citation type="submission" date="2015-01" db="EMBL/GenBank/DDBJ databases">
        <title>Evolutionary Origins and Diversification of the Mycorrhizal Mutualists.</title>
        <authorList>
            <consortium name="DOE Joint Genome Institute"/>
            <consortium name="Mycorrhizal Genomics Consortium"/>
            <person name="Kohler A."/>
            <person name="Kuo A."/>
            <person name="Nagy L.G."/>
            <person name="Floudas D."/>
            <person name="Copeland A."/>
            <person name="Barry K.W."/>
            <person name="Cichocki N."/>
            <person name="Veneault-Fourrey C."/>
            <person name="LaButti K."/>
            <person name="Lindquist E.A."/>
            <person name="Lipzen A."/>
            <person name="Lundell T."/>
            <person name="Morin E."/>
            <person name="Murat C."/>
            <person name="Riley R."/>
            <person name="Ohm R."/>
            <person name="Sun H."/>
            <person name="Tunlid A."/>
            <person name="Henrissat B."/>
            <person name="Grigoriev I.V."/>
            <person name="Hibbett D.S."/>
            <person name="Martin F."/>
        </authorList>
    </citation>
    <scope>NUCLEOTIDE SEQUENCE [LARGE SCALE GENOMIC DNA]</scope>
    <source>
        <strain evidence="2">Ve08.2h10</strain>
    </source>
</reference>
<dbReference type="AlphaFoldDB" id="A0A0D0DRH9"/>
<keyword evidence="2" id="KW-1185">Reference proteome</keyword>